<evidence type="ECO:0000256" key="2">
    <source>
        <dbReference type="SAM" id="Coils"/>
    </source>
</evidence>
<dbReference type="Pfam" id="PF10145">
    <property type="entry name" value="PhageMin_Tail"/>
    <property type="match status" value="1"/>
</dbReference>
<sequence length="1378" mass="149780">MAGFIELATLKASVIADPKGFNTAMAAVKKDGKLTAEEVEKGFKKSSKNTAAAMEAASKNIQKSLNMTEKEVKELTKSAENIYKDGFGKSANDVVKSLMQTKRAMGDIDSKELETATKRAMELRDTLGVKMSTSLKMAKQEMAAYGSTAEQAFDRVNKRLEQNQAAWGKLGAIGDKTAKLGMALTAGVTLPLLGLATAAGKTASDFESANAKIVSSLGLTEQQSAATKKAIQDIYSDGFGESIDDVAESIIQVKRQLGNIPDDQIKKITENAIVLRDTLGQDMGESLRGVNSLMKNFGMTADDAMDLYVKGVQTGLDKTGELGDNLAEYGQLWSQAGFSAKEMFAVLDNGLKSGAYNLDKVNDFVKEFTISLSDGRIEKNLSSFSQGTRDIFAEFKKGGKTSQDVFKSVIGDLEHTANQQDKLSLAGTVWSALGEDNAMKIIESLNDVNGTYDNVAGTMEKVKQQQNATFGSRFKSTLRDAQTALLPLGETLLNLAERYMPKIEKAVQGFSDTLSNLSEDDIDRILKIGGFVAIAGPTVVGIGKVTSAISTVGGALRIGAGAMGLFGASSTGAATALGTGGGGLIAGLGAVALPATLAVAGIAAVGLAAYAGIKAYEAHQLSGEKWGTSVTKEQDKVITKSYELADKAKADVAAYADGVKGAAKDVVQSNNDIVDSIDKTLKKEKERREKAASKLTDPGMKKDAEEYAEYKAKLDQKTLESAKATVNNINKIMADASQNNRNLSTEERNYIAENYRSLTDDQLQAAGFSKDKRVAIEAAYQKDMSTMSSKQLNDREKNVIEGLKKEKTWYDKQKDALKENYTEGTVSYEKQLGKLDKLNHQNTESMILGLAKINKAQGFAVGDMSDTWKRYGWSVKEVQKLLNDSGKDSTKEAENLGKILKAMDRDWDSIELDPKTGKLSVEGKEELVQSLLETSKWKTLSLDEKKLLVDGDEARIAFLDSLSDAKKWEQYKILEKEIGVNNSKAIQAIMEAEDGVNRWNSLQPADKEFLAKNDKVLKVVLSSEQALQRYKDFPPAEQQLLANNQVLLAKVLESEENLNRWNRLQAADKEFLAKNEKLLNTVLSSDEALRRYNEFPPAEQEFLGNNLDLLNVIIGSEESLSNYNSLSPEEKQFIANNTDLINKVLTGTGSIEEFNKYPALMKMFNGVDATGQPVAFAKENIDKFNQTKADPVVLGAVNAAKAVVDDVIGDLNRLPTYRGISIGIERVGGGLRDPNFANGTPGLPDDQWAIINDQKGPLYEELVTPPGGKPFIIPKQRDVLIPLKKGTRIDKASDTEKLRRGLPHFANGVNNQQPLPFVGYNATFKKHTASIPTSTKVVSNSPVININNPVWHSEKDLRKTLQDAAFILNIDERGALDG</sequence>
<feature type="coiled-coil region" evidence="2">
    <location>
        <begin position="58"/>
        <end position="85"/>
    </location>
</feature>
<organism evidence="4 5">
    <name type="scientific">Pseudolactococcus piscium MKFS47</name>
    <dbReference type="NCBI Taxonomy" id="297352"/>
    <lineage>
        <taxon>Bacteria</taxon>
        <taxon>Bacillati</taxon>
        <taxon>Bacillota</taxon>
        <taxon>Bacilli</taxon>
        <taxon>Lactobacillales</taxon>
        <taxon>Streptococcaceae</taxon>
        <taxon>Pseudolactococcus</taxon>
    </lineage>
</organism>
<dbReference type="PANTHER" id="PTHR37813:SF1">
    <property type="entry name" value="FELS-2 PROPHAGE PROTEIN"/>
    <property type="match status" value="1"/>
</dbReference>
<proteinExistence type="predicted"/>
<evidence type="ECO:0000259" key="3">
    <source>
        <dbReference type="Pfam" id="PF10145"/>
    </source>
</evidence>
<evidence type="ECO:0000256" key="1">
    <source>
        <dbReference type="ARBA" id="ARBA00022612"/>
    </source>
</evidence>
<keyword evidence="2" id="KW-0175">Coiled coil</keyword>
<dbReference type="InterPro" id="IPR010090">
    <property type="entry name" value="Phage_tape_meas"/>
</dbReference>
<feature type="domain" description="Phage tail tape measure protein" evidence="3">
    <location>
        <begin position="238"/>
        <end position="419"/>
    </location>
</feature>
<accession>A0A0D6E0J2</accession>
<keyword evidence="1" id="KW-1188">Viral release from host cell</keyword>
<name>A0A0D6E0J2_9LACT</name>
<dbReference type="RefSeq" id="WP_050703054.1">
    <property type="nucleotide sequence ID" value="NZ_LN774769.1"/>
</dbReference>
<evidence type="ECO:0000313" key="4">
    <source>
        <dbReference type="EMBL" id="CEN29340.1"/>
    </source>
</evidence>
<gene>
    <name evidence="4" type="ORF">LACPI_2140</name>
</gene>
<dbReference type="KEGG" id="lpk:LACPI_2140"/>
<dbReference type="PANTHER" id="PTHR37813">
    <property type="entry name" value="FELS-2 PROPHAGE PROTEIN"/>
    <property type="match status" value="1"/>
</dbReference>
<dbReference type="EMBL" id="LN774769">
    <property type="protein sequence ID" value="CEN29340.1"/>
    <property type="molecule type" value="Genomic_DNA"/>
</dbReference>
<feature type="coiled-coil region" evidence="2">
    <location>
        <begin position="700"/>
        <end position="746"/>
    </location>
</feature>
<dbReference type="HOGENOM" id="CLU_255779_0_0_9"/>
<evidence type="ECO:0000313" key="5">
    <source>
        <dbReference type="Proteomes" id="UP000033166"/>
    </source>
</evidence>
<reference evidence="5" key="1">
    <citation type="submission" date="2015-01" db="EMBL/GenBank/DDBJ databases">
        <authorList>
            <person name="Andreevskaya M."/>
        </authorList>
    </citation>
    <scope>NUCLEOTIDE SEQUENCE [LARGE SCALE GENOMIC DNA]</scope>
    <source>
        <strain evidence="5">MKFS47</strain>
    </source>
</reference>
<protein>
    <submittedName>
        <fullName evidence="4">Phage tail length tape-measure protein</fullName>
    </submittedName>
</protein>
<dbReference type="Proteomes" id="UP000033166">
    <property type="component" value="Chromosome I"/>
</dbReference>